<sequence length="774" mass="89046">MQDDRVRYMNSVYSEHRKDLSKNMDVVCFAMAVELDRLVQENNLLKEEVKEISNLRVDRLNYEKQIGDLMNRLQSLMAENDMLKRDNDKLKAQLNSSNQRAQQLEGQVKDFQQEIQLVSNKLEDITGGDGDFDIEALKQKAELLDNLAKDGQSMEDLSDLLDSLRDKAEKYDHHLELLNGRDLEDVLNDLDELEKLRKLVKELQAKVSDLQKELEALKKKSKELDDMKKKLGDDPNKEVDKLRKQQKDQEDLKKKLADALKEIEQLKKSLNDKNAECNKLGQQVAQLTQDNQVKDQRIQELERYAQQYQELQIKVNKLEQELDNLQRQLRDKNQQLEEKTRLIDNLNREIQQLKAELQRLKDQIANLEREKQQLLQQLQQLQNQLAQLQDQLRNAQGQLQQLNSIANQNDDDKERYEQEIDELKNEIESLKEQIDELNDEIAKLKRKISEQDDQIDSQTKTISNKIARIKELEDLLNQKEKAIKEQESKIKKLPGSSVVVGGRAGQPAQALQGGSDVINKSLASQLQGGTGQPGSLGSKSGLAGLGQGDESQSTVLLSQYQNVLLAYLLIAAENERISEALRNTVQDYEQVLNDLRNAEGEISYLKKSISDLQTQINDLRLQLDEARRKAMNNDELEKLRRQLTEYENKLALLSMELQRQRTVSGSGLQGTSQQLISQQNTFGYEDKQINFDQQYRSPRGSQRNVNINVNGEDESWRLKKIIEDQLCLIVLMSAELETLRSQETANQRLNQSGVQRSTIQTSQVQVGYGKSTIY</sequence>
<dbReference type="AlphaFoldDB" id="A0A8S1SV46"/>
<dbReference type="OMA" id="MERTEMA"/>
<gene>
    <name evidence="4" type="ORF">POCTA_138.1.T0140417</name>
</gene>
<evidence type="ECO:0000256" key="2">
    <source>
        <dbReference type="SAM" id="Coils"/>
    </source>
</evidence>
<feature type="coiled-coil region" evidence="2">
    <location>
        <begin position="35"/>
        <end position="121"/>
    </location>
</feature>
<proteinExistence type="predicted"/>
<dbReference type="EMBL" id="CAJJDP010000014">
    <property type="protein sequence ID" value="CAD8143266.1"/>
    <property type="molecule type" value="Genomic_DNA"/>
</dbReference>
<accession>A0A8S1SV46</accession>
<comment type="caution">
    <text evidence="4">The sequence shown here is derived from an EMBL/GenBank/DDBJ whole genome shotgun (WGS) entry which is preliminary data.</text>
</comment>
<protein>
    <submittedName>
        <fullName evidence="4">Uncharacterized protein</fullName>
    </submittedName>
</protein>
<dbReference type="OrthoDB" id="309154at2759"/>
<evidence type="ECO:0000313" key="4">
    <source>
        <dbReference type="EMBL" id="CAD8143266.1"/>
    </source>
</evidence>
<evidence type="ECO:0000256" key="1">
    <source>
        <dbReference type="ARBA" id="ARBA00023054"/>
    </source>
</evidence>
<evidence type="ECO:0000256" key="3">
    <source>
        <dbReference type="SAM" id="MobiDB-lite"/>
    </source>
</evidence>
<keyword evidence="1 2" id="KW-0175">Coiled coil</keyword>
<dbReference type="PANTHER" id="PTHR32083">
    <property type="entry name" value="CILIA AND FLAGELLA-ASSOCIATED PROTEIN 58-RELATED"/>
    <property type="match status" value="1"/>
</dbReference>
<feature type="region of interest" description="Disordered" evidence="3">
    <location>
        <begin position="226"/>
        <end position="250"/>
    </location>
</feature>
<organism evidence="4 5">
    <name type="scientific">Paramecium octaurelia</name>
    <dbReference type="NCBI Taxonomy" id="43137"/>
    <lineage>
        <taxon>Eukaryota</taxon>
        <taxon>Sar</taxon>
        <taxon>Alveolata</taxon>
        <taxon>Ciliophora</taxon>
        <taxon>Intramacronucleata</taxon>
        <taxon>Oligohymenophorea</taxon>
        <taxon>Peniculida</taxon>
        <taxon>Parameciidae</taxon>
        <taxon>Paramecium</taxon>
    </lineage>
</organism>
<reference evidence="4" key="1">
    <citation type="submission" date="2021-01" db="EMBL/GenBank/DDBJ databases">
        <authorList>
            <consortium name="Genoscope - CEA"/>
            <person name="William W."/>
        </authorList>
    </citation>
    <scope>NUCLEOTIDE SEQUENCE</scope>
</reference>
<dbReference type="Proteomes" id="UP000683925">
    <property type="component" value="Unassembled WGS sequence"/>
</dbReference>
<name>A0A8S1SV46_PAROT</name>
<feature type="region of interest" description="Disordered" evidence="3">
    <location>
        <begin position="525"/>
        <end position="545"/>
    </location>
</feature>
<keyword evidence="5" id="KW-1185">Reference proteome</keyword>
<evidence type="ECO:0000313" key="5">
    <source>
        <dbReference type="Proteomes" id="UP000683925"/>
    </source>
</evidence>
<feature type="coiled-coil region" evidence="2">
    <location>
        <begin position="578"/>
        <end position="663"/>
    </location>
</feature>